<feature type="transmembrane region" description="Helical" evidence="1">
    <location>
        <begin position="367"/>
        <end position="390"/>
    </location>
</feature>
<dbReference type="KEGG" id="maur:BOH66_12925"/>
<feature type="transmembrane region" description="Helical" evidence="1">
    <location>
        <begin position="272"/>
        <end position="288"/>
    </location>
</feature>
<feature type="transmembrane region" description="Helical" evidence="1">
    <location>
        <begin position="324"/>
        <end position="342"/>
    </location>
</feature>
<dbReference type="Proteomes" id="UP000187185">
    <property type="component" value="Chromosome"/>
</dbReference>
<feature type="transmembrane region" description="Helical" evidence="1">
    <location>
        <begin position="92"/>
        <end position="113"/>
    </location>
</feature>
<evidence type="ECO:0000313" key="2">
    <source>
        <dbReference type="EMBL" id="APZ35045.1"/>
    </source>
</evidence>
<dbReference type="STRING" id="36805.BOH66_12925"/>
<feature type="transmembrane region" description="Helical" evidence="1">
    <location>
        <begin position="215"/>
        <end position="234"/>
    </location>
</feature>
<sequence length="645" mass="68300">MWWELAWAATVLVATLLTVGGVVGWGLGLRGLWLYATAPVIAVPLVGGAAIIAPLAGVSWSILPVLALAGITGAVVWLVARRYGAVMPVSGAAGPRIAVALVIPAVIIAWQILGAIGSPENFSNTFDNVFHLNVVRFILDTGNASSLWVGHLTDHSGTAAFYPAAWHDVVSLVAQLSGTDSRVAVNAMTLVISAVIWPAGTVLLTRQLFGLNRAVLLSSGVLAAAFPTFPLLMMDYGVLYPYQLGVALVPATLAVTLRAVKVGSRHPSMPTWQSWLLLLGIIPGVLLAHPGAFVAWMAFTVPIATLLCVRALNRARGWATRVGVVGALLAYLAVGFVLLMVLRPSSGRDWPIELRVRGAVAEVLTGAVWYEVPAIAGVFLVICGVAWALVRRRPVATVTVAMLAVAVVLYIVVTALPYPHLRDALTGSWYNNRPRLAALLPLLAVPLGAYGAGATWVWIRSRQWTRDRARKAPRLVRRAVPVALLAAVCVTTQLPTISPVPAAVERAAESYRTSPSARLITSDELALIDRLDENVPADAVIVGSPWTGTALAYALADRRVVLPHMFTTTSAAEDEVLSTLNVATPGSATCAALLQTGVDYVLDFGTQEIHGASHVYPGLTSLDVSPALELVDQQGQAKLYRVVGC</sequence>
<gene>
    <name evidence="2" type="ORF">BOH66_12925</name>
</gene>
<dbReference type="RefSeq" id="WP_076691425.1">
    <property type="nucleotide sequence ID" value="NZ_CP018762.1"/>
</dbReference>
<dbReference type="EMBL" id="CP018762">
    <property type="protein sequence ID" value="APZ35045.1"/>
    <property type="molecule type" value="Genomic_DNA"/>
</dbReference>
<keyword evidence="1" id="KW-1133">Transmembrane helix</keyword>
<dbReference type="Pfam" id="PF20176">
    <property type="entry name" value="DUF6541"/>
    <property type="match status" value="1"/>
</dbReference>
<feature type="transmembrane region" description="Helical" evidence="1">
    <location>
        <begin position="438"/>
        <end position="459"/>
    </location>
</feature>
<feature type="transmembrane region" description="Helical" evidence="1">
    <location>
        <begin position="32"/>
        <end position="56"/>
    </location>
</feature>
<feature type="transmembrane region" description="Helical" evidence="1">
    <location>
        <begin position="6"/>
        <end position="25"/>
    </location>
</feature>
<keyword evidence="3" id="KW-1185">Reference proteome</keyword>
<feature type="transmembrane region" description="Helical" evidence="1">
    <location>
        <begin position="240"/>
        <end position="260"/>
    </location>
</feature>
<feature type="transmembrane region" description="Helical" evidence="1">
    <location>
        <begin position="294"/>
        <end position="312"/>
    </location>
</feature>
<name>A0A1P8UAD9_9MICO</name>
<evidence type="ECO:0008006" key="4">
    <source>
        <dbReference type="Google" id="ProtNLM"/>
    </source>
</evidence>
<feature type="transmembrane region" description="Helical" evidence="1">
    <location>
        <begin position="397"/>
        <end position="418"/>
    </location>
</feature>
<accession>A0A1P8UAD9</accession>
<dbReference type="AlphaFoldDB" id="A0A1P8UAD9"/>
<evidence type="ECO:0000256" key="1">
    <source>
        <dbReference type="SAM" id="Phobius"/>
    </source>
</evidence>
<dbReference type="InterPro" id="IPR046671">
    <property type="entry name" value="DUF6541"/>
</dbReference>
<feature type="transmembrane region" description="Helical" evidence="1">
    <location>
        <begin position="62"/>
        <end position="80"/>
    </location>
</feature>
<feature type="transmembrane region" description="Helical" evidence="1">
    <location>
        <begin position="479"/>
        <end position="497"/>
    </location>
</feature>
<dbReference type="OrthoDB" id="3169698at2"/>
<evidence type="ECO:0000313" key="3">
    <source>
        <dbReference type="Proteomes" id="UP000187185"/>
    </source>
</evidence>
<protein>
    <recommendedName>
        <fullName evidence="4">Glycosyltransferase RgtA/B/C/D-like domain-containing protein</fullName>
    </recommendedName>
</protein>
<feature type="transmembrane region" description="Helical" evidence="1">
    <location>
        <begin position="183"/>
        <end position="203"/>
    </location>
</feature>
<keyword evidence="1" id="KW-0472">Membrane</keyword>
<reference evidence="2 3" key="1">
    <citation type="submission" date="2016-12" db="EMBL/GenBank/DDBJ databases">
        <title>Complete genome sequence of Microbacterium aurum KACC 15219.</title>
        <authorList>
            <person name="Jung Y."/>
            <person name="Shin J.-H."/>
            <person name="Lee Y.-J."/>
            <person name="Yi H."/>
            <person name="Bahn Y.-S."/>
            <person name="Kim J.F."/>
            <person name="Lee D.-W."/>
        </authorList>
    </citation>
    <scope>NUCLEOTIDE SEQUENCE [LARGE SCALE GENOMIC DNA]</scope>
    <source>
        <strain evidence="2 3">KACC 15219</strain>
    </source>
</reference>
<organism evidence="2 3">
    <name type="scientific">Microbacterium aurum</name>
    <dbReference type="NCBI Taxonomy" id="36805"/>
    <lineage>
        <taxon>Bacteria</taxon>
        <taxon>Bacillati</taxon>
        <taxon>Actinomycetota</taxon>
        <taxon>Actinomycetes</taxon>
        <taxon>Micrococcales</taxon>
        <taxon>Microbacteriaceae</taxon>
        <taxon>Microbacterium</taxon>
    </lineage>
</organism>
<keyword evidence="1" id="KW-0812">Transmembrane</keyword>
<proteinExistence type="predicted"/>